<accession>A0A0A9ACE2</accession>
<proteinExistence type="predicted"/>
<dbReference type="EMBL" id="GBRH01248566">
    <property type="protein sequence ID" value="JAD49329.1"/>
    <property type="molecule type" value="Transcribed_RNA"/>
</dbReference>
<reference evidence="1" key="2">
    <citation type="journal article" date="2015" name="Data Brief">
        <title>Shoot transcriptome of the giant reed, Arundo donax.</title>
        <authorList>
            <person name="Barrero R.A."/>
            <person name="Guerrero F.D."/>
            <person name="Moolhuijzen P."/>
            <person name="Goolsby J.A."/>
            <person name="Tidwell J."/>
            <person name="Bellgard S.E."/>
            <person name="Bellgard M.I."/>
        </authorList>
    </citation>
    <scope>NUCLEOTIDE SEQUENCE</scope>
    <source>
        <tissue evidence="1">Shoot tissue taken approximately 20 cm above the soil surface</tissue>
    </source>
</reference>
<protein>
    <submittedName>
        <fullName evidence="1">Uncharacterized protein</fullName>
    </submittedName>
</protein>
<evidence type="ECO:0000313" key="1">
    <source>
        <dbReference type="EMBL" id="JAD49329.1"/>
    </source>
</evidence>
<organism evidence="1">
    <name type="scientific">Arundo donax</name>
    <name type="common">Giant reed</name>
    <name type="synonym">Donax arundinaceus</name>
    <dbReference type="NCBI Taxonomy" id="35708"/>
    <lineage>
        <taxon>Eukaryota</taxon>
        <taxon>Viridiplantae</taxon>
        <taxon>Streptophyta</taxon>
        <taxon>Embryophyta</taxon>
        <taxon>Tracheophyta</taxon>
        <taxon>Spermatophyta</taxon>
        <taxon>Magnoliopsida</taxon>
        <taxon>Liliopsida</taxon>
        <taxon>Poales</taxon>
        <taxon>Poaceae</taxon>
        <taxon>PACMAD clade</taxon>
        <taxon>Arundinoideae</taxon>
        <taxon>Arundineae</taxon>
        <taxon>Arundo</taxon>
    </lineage>
</organism>
<reference evidence="1" key="1">
    <citation type="submission" date="2014-09" db="EMBL/GenBank/DDBJ databases">
        <authorList>
            <person name="Magalhaes I.L.F."/>
            <person name="Oliveira U."/>
            <person name="Santos F.R."/>
            <person name="Vidigal T.H.D.A."/>
            <person name="Brescovit A.D."/>
            <person name="Santos A.J."/>
        </authorList>
    </citation>
    <scope>NUCLEOTIDE SEQUENCE</scope>
    <source>
        <tissue evidence="1">Shoot tissue taken approximately 20 cm above the soil surface</tissue>
    </source>
</reference>
<name>A0A0A9ACE2_ARUDO</name>
<dbReference type="AlphaFoldDB" id="A0A0A9ACE2"/>
<sequence length="26" mass="2822">MIAKLKRNANITAKATCTTATTQRKS</sequence>